<reference evidence="2 3" key="1">
    <citation type="submission" date="2021-04" db="EMBL/GenBank/DDBJ databases">
        <authorList>
            <person name="Pira H."/>
            <person name="Risdian C."/>
            <person name="Wink J."/>
        </authorList>
    </citation>
    <scope>NUCLEOTIDE SEQUENCE [LARGE SCALE GENOMIC DNA]</scope>
    <source>
        <strain evidence="2 3">WH53</strain>
    </source>
</reference>
<dbReference type="PANTHER" id="PTHR40455:SF1">
    <property type="entry name" value="ANTITOXIN HIGA"/>
    <property type="match status" value="1"/>
</dbReference>
<protein>
    <submittedName>
        <fullName evidence="2">Transcriptional regulator</fullName>
    </submittedName>
</protein>
<keyword evidence="3" id="KW-1185">Reference proteome</keyword>
<dbReference type="InterPro" id="IPR039060">
    <property type="entry name" value="Antitox_HigA"/>
</dbReference>
<accession>A0ABS5ZKE3</accession>
<evidence type="ECO:0000313" key="3">
    <source>
        <dbReference type="Proteomes" id="UP000690515"/>
    </source>
</evidence>
<dbReference type="InterPro" id="IPR001387">
    <property type="entry name" value="Cro/C1-type_HTH"/>
</dbReference>
<name>A0ABS5ZKE3_9GAMM</name>
<feature type="domain" description="HTH cro/C1-type" evidence="1">
    <location>
        <begin position="108"/>
        <end position="141"/>
    </location>
</feature>
<gene>
    <name evidence="2" type="ORF">KCG35_25545</name>
</gene>
<proteinExistence type="predicted"/>
<dbReference type="PROSITE" id="PS50943">
    <property type="entry name" value="HTH_CROC1"/>
    <property type="match status" value="1"/>
</dbReference>
<dbReference type="Proteomes" id="UP000690515">
    <property type="component" value="Unassembled WGS sequence"/>
</dbReference>
<dbReference type="RefSeq" id="WP_215822670.1">
    <property type="nucleotide sequence ID" value="NZ_JAGSOY010000270.1"/>
</dbReference>
<dbReference type="EMBL" id="JAGSOY010000270">
    <property type="protein sequence ID" value="MBU2714419.1"/>
    <property type="molecule type" value="Genomic_DNA"/>
</dbReference>
<sequence length="142" mass="16341">MSTDDVNKVWSQFFEVAAPYLHIVDQAHYEEALALIEELLEEGEDSHDDPRNVLIEILSKSIAEYEKKDEALNKFDEKAHQDPADVAMLRLLIDQHQLKLSDLPEIEDKTLLSKILKGERKPTKQHIITLSERFGISPALFF</sequence>
<comment type="caution">
    <text evidence="2">The sequence shown here is derived from an EMBL/GenBank/DDBJ whole genome shotgun (WGS) entry which is preliminary data.</text>
</comment>
<organism evidence="2 3">
    <name type="scientific">Zooshikella harenae</name>
    <dbReference type="NCBI Taxonomy" id="2827238"/>
    <lineage>
        <taxon>Bacteria</taxon>
        <taxon>Pseudomonadati</taxon>
        <taxon>Pseudomonadota</taxon>
        <taxon>Gammaproteobacteria</taxon>
        <taxon>Oceanospirillales</taxon>
        <taxon>Zooshikellaceae</taxon>
        <taxon>Zooshikella</taxon>
    </lineage>
</organism>
<evidence type="ECO:0000313" key="2">
    <source>
        <dbReference type="EMBL" id="MBU2714419.1"/>
    </source>
</evidence>
<dbReference type="PANTHER" id="PTHR40455">
    <property type="entry name" value="ANTITOXIN HIGA"/>
    <property type="match status" value="1"/>
</dbReference>
<dbReference type="CDD" id="cd00093">
    <property type="entry name" value="HTH_XRE"/>
    <property type="match status" value="1"/>
</dbReference>
<evidence type="ECO:0000259" key="1">
    <source>
        <dbReference type="PROSITE" id="PS50943"/>
    </source>
</evidence>